<sequence>MSNPFEISFFALDPQGTAHSIKTRIPQEIVMMEAFKKVWPATGYHVRSQGDVEEFSRVDTSLPEPEKRRQQLSETFHRQINNIVEHASPKGFFSAIGYTLDVKRRCHNAYRRWARAAFTPDNGIRLISTVPYRVSFGSQS</sequence>
<evidence type="ECO:0000313" key="2">
    <source>
        <dbReference type="Proteomes" id="UP000403266"/>
    </source>
</evidence>
<name>A0A5N7MTB9_9HYPH</name>
<dbReference type="OrthoDB" id="8017644at2"/>
<proteinExistence type="predicted"/>
<accession>A0A5N7MTB9</accession>
<dbReference type="AlphaFoldDB" id="A0A5N7MTB9"/>
<comment type="caution">
    <text evidence="1">The sequence shown here is derived from an EMBL/GenBank/DDBJ whole genome shotgun (WGS) entry which is preliminary data.</text>
</comment>
<keyword evidence="2" id="KW-1185">Reference proteome</keyword>
<reference evidence="1 2" key="1">
    <citation type="journal article" date="2019" name="Syst. Appl. Microbiol.">
        <title>Microvirga tunisiensis sp. nov., a root nodule symbiotic bacterium isolated from Lupinus micranthus and L. luteus grown in Northern Tunisia.</title>
        <authorList>
            <person name="Msaddak A."/>
            <person name="Rejili M."/>
            <person name="Duran D."/>
            <person name="Mars M."/>
            <person name="Palacios J.M."/>
            <person name="Ruiz-Argueso T."/>
            <person name="Rey L."/>
            <person name="Imperial J."/>
        </authorList>
    </citation>
    <scope>NUCLEOTIDE SEQUENCE [LARGE SCALE GENOMIC DNA]</scope>
    <source>
        <strain evidence="1 2">Lmie10</strain>
    </source>
</reference>
<dbReference type="Proteomes" id="UP000403266">
    <property type="component" value="Unassembled WGS sequence"/>
</dbReference>
<evidence type="ECO:0000313" key="1">
    <source>
        <dbReference type="EMBL" id="MPR29900.1"/>
    </source>
</evidence>
<dbReference type="RefSeq" id="WP_152716774.1">
    <property type="nucleotide sequence ID" value="NZ_VOSJ01000307.1"/>
</dbReference>
<dbReference type="EMBL" id="VOSK01000283">
    <property type="protein sequence ID" value="MPR29900.1"/>
    <property type="molecule type" value="Genomic_DNA"/>
</dbReference>
<protein>
    <submittedName>
        <fullName evidence="1">Uncharacterized protein</fullName>
    </submittedName>
</protein>
<gene>
    <name evidence="1" type="ORF">FS320_33760</name>
</gene>
<organism evidence="1 2">
    <name type="scientific">Microvirga tunisiensis</name>
    <dbReference type="NCBI Taxonomy" id="2108360"/>
    <lineage>
        <taxon>Bacteria</taxon>
        <taxon>Pseudomonadati</taxon>
        <taxon>Pseudomonadota</taxon>
        <taxon>Alphaproteobacteria</taxon>
        <taxon>Hyphomicrobiales</taxon>
        <taxon>Methylobacteriaceae</taxon>
        <taxon>Microvirga</taxon>
    </lineage>
</organism>